<evidence type="ECO:0000259" key="6">
    <source>
        <dbReference type="Pfam" id="PF10672"/>
    </source>
</evidence>
<keyword evidence="9" id="KW-1185">Reference proteome</keyword>
<evidence type="ECO:0000256" key="3">
    <source>
        <dbReference type="ARBA" id="ARBA00022603"/>
    </source>
</evidence>
<dbReference type="CDD" id="cd02440">
    <property type="entry name" value="AdoMet_MTases"/>
    <property type="match status" value="1"/>
</dbReference>
<dbReference type="PANTHER" id="PTHR42873">
    <property type="entry name" value="RIBOSOMAL RNA LARGE SUBUNIT METHYLTRANSFERASE"/>
    <property type="match status" value="1"/>
</dbReference>
<evidence type="ECO:0000256" key="5">
    <source>
        <dbReference type="ARBA" id="ARBA00022691"/>
    </source>
</evidence>
<keyword evidence="5" id="KW-0949">S-adenosyl-L-methionine</keyword>
<comment type="subcellular location">
    <subcellularLocation>
        <location evidence="1">Cytoplasm</location>
    </subcellularLocation>
</comment>
<dbReference type="InterPro" id="IPR041532">
    <property type="entry name" value="RlmI-like_PUA"/>
</dbReference>
<evidence type="ECO:0000259" key="7">
    <source>
        <dbReference type="Pfam" id="PF17785"/>
    </source>
</evidence>
<dbReference type="PANTHER" id="PTHR42873:SF1">
    <property type="entry name" value="S-ADENOSYLMETHIONINE-DEPENDENT METHYLTRANSFERASE DOMAIN-CONTAINING PROTEIN"/>
    <property type="match status" value="1"/>
</dbReference>
<dbReference type="GO" id="GO:0003723">
    <property type="term" value="F:RNA binding"/>
    <property type="evidence" value="ECO:0007669"/>
    <property type="project" value="InterPro"/>
</dbReference>
<organism evidence="8 9">
    <name type="scientific">Neolewinella marina</name>
    <dbReference type="NCBI Taxonomy" id="438751"/>
    <lineage>
        <taxon>Bacteria</taxon>
        <taxon>Pseudomonadati</taxon>
        <taxon>Bacteroidota</taxon>
        <taxon>Saprospiria</taxon>
        <taxon>Saprospirales</taxon>
        <taxon>Lewinellaceae</taxon>
        <taxon>Neolewinella</taxon>
    </lineage>
</organism>
<keyword evidence="2" id="KW-0963">Cytoplasm</keyword>
<dbReference type="Gene3D" id="3.40.50.150">
    <property type="entry name" value="Vaccinia Virus protein VP39"/>
    <property type="match status" value="1"/>
</dbReference>
<dbReference type="InterPro" id="IPR029063">
    <property type="entry name" value="SAM-dependent_MTases_sf"/>
</dbReference>
<keyword evidence="4 8" id="KW-0808">Transferase</keyword>
<accession>A0A2G0CHN9</accession>
<protein>
    <submittedName>
        <fullName evidence="8">SAM-dependent methyltransferase</fullName>
    </submittedName>
</protein>
<evidence type="ECO:0000313" key="9">
    <source>
        <dbReference type="Proteomes" id="UP000226437"/>
    </source>
</evidence>
<dbReference type="InterPro" id="IPR036974">
    <property type="entry name" value="PUA_sf"/>
</dbReference>
<dbReference type="AlphaFoldDB" id="A0A2G0CHN9"/>
<name>A0A2G0CHN9_9BACT</name>
<evidence type="ECO:0000313" key="8">
    <source>
        <dbReference type="EMBL" id="PHK99478.1"/>
    </source>
</evidence>
<dbReference type="PROSITE" id="PS50890">
    <property type="entry name" value="PUA"/>
    <property type="match status" value="1"/>
</dbReference>
<gene>
    <name evidence="8" type="ORF">CGL56_07750</name>
</gene>
<reference evidence="8 9" key="1">
    <citation type="submission" date="2017-10" db="EMBL/GenBank/DDBJ databases">
        <title>The draft genome sequence of Lewinella marina KCTC 32374.</title>
        <authorList>
            <person name="Wang K."/>
        </authorList>
    </citation>
    <scope>NUCLEOTIDE SEQUENCE [LARGE SCALE GENOMIC DNA]</scope>
    <source>
        <strain evidence="8 9">MKG-38</strain>
    </source>
</reference>
<dbReference type="OrthoDB" id="9805492at2"/>
<dbReference type="Gene3D" id="3.30.750.80">
    <property type="entry name" value="RNA methyltransferase domain (HRMD) like"/>
    <property type="match status" value="1"/>
</dbReference>
<feature type="domain" description="S-adenosylmethionine-dependent methyltransferase" evidence="6">
    <location>
        <begin position="165"/>
        <end position="323"/>
    </location>
</feature>
<comment type="caution">
    <text evidence="8">The sequence shown here is derived from an EMBL/GenBank/DDBJ whole genome shotgun (WGS) entry which is preliminary data.</text>
</comment>
<dbReference type="InterPro" id="IPR019614">
    <property type="entry name" value="SAM-dep_methyl-trfase"/>
</dbReference>
<sequence>MFDGAVDSVKGPGKAGDLSIIFDRKKDRFLGVGLYDPDSPIRIRVLHQGSPIKIDTAFFADRIQAARKLRLPLLKKNTNGYRFIHGENDGLPALVVDVYAGVAVIKLYSPVWFPYLEELLPLIQRAAKADTVVLRLARVVNPVGGLTDGAVLAGKLTEPEVVFKEHNLQFLAHVAEGHKTGFFLDHRHNRKRVGELSEAQDVLDVFSYAGGFSVHALAGGAYRVVSLDISAPALEVARRNVALNFGADPRHEILVGDAFQELEQLARRKEDFGLVVVDPPSFAKREKEVRGALDAYRRINTLAVPLVKPGGILLAASCSSRVSNEDFFATVEKVLKRSGRGYTLLERSYHDVDHPIGFPEGAYLKAGYYRLD</sequence>
<proteinExistence type="predicted"/>
<evidence type="ECO:0000256" key="2">
    <source>
        <dbReference type="ARBA" id="ARBA00022490"/>
    </source>
</evidence>
<dbReference type="GO" id="GO:0032259">
    <property type="term" value="P:methylation"/>
    <property type="evidence" value="ECO:0007669"/>
    <property type="project" value="UniProtKB-KW"/>
</dbReference>
<evidence type="ECO:0000256" key="4">
    <source>
        <dbReference type="ARBA" id="ARBA00022679"/>
    </source>
</evidence>
<evidence type="ECO:0000256" key="1">
    <source>
        <dbReference type="ARBA" id="ARBA00004496"/>
    </source>
</evidence>
<feature type="domain" description="RlmI-like PUA" evidence="7">
    <location>
        <begin position="2"/>
        <end position="47"/>
    </location>
</feature>
<dbReference type="EMBL" id="PDLO01000002">
    <property type="protein sequence ID" value="PHK99478.1"/>
    <property type="molecule type" value="Genomic_DNA"/>
</dbReference>
<dbReference type="GO" id="GO:0008168">
    <property type="term" value="F:methyltransferase activity"/>
    <property type="evidence" value="ECO:0007669"/>
    <property type="project" value="UniProtKB-KW"/>
</dbReference>
<dbReference type="Proteomes" id="UP000226437">
    <property type="component" value="Unassembled WGS sequence"/>
</dbReference>
<dbReference type="Pfam" id="PF10672">
    <property type="entry name" value="Methyltrans_SAM"/>
    <property type="match status" value="1"/>
</dbReference>
<dbReference type="SUPFAM" id="SSF53335">
    <property type="entry name" value="S-adenosyl-L-methionine-dependent methyltransferases"/>
    <property type="match status" value="1"/>
</dbReference>
<dbReference type="Gene3D" id="2.30.130.10">
    <property type="entry name" value="PUA domain"/>
    <property type="match status" value="1"/>
</dbReference>
<dbReference type="CDD" id="cd11572">
    <property type="entry name" value="RlmI_M_like"/>
    <property type="match status" value="1"/>
</dbReference>
<dbReference type="GO" id="GO:0005737">
    <property type="term" value="C:cytoplasm"/>
    <property type="evidence" value="ECO:0007669"/>
    <property type="project" value="UniProtKB-SubCell"/>
</dbReference>
<keyword evidence="3 8" id="KW-0489">Methyltransferase</keyword>
<dbReference type="Pfam" id="PF17785">
    <property type="entry name" value="PUA_3"/>
    <property type="match status" value="1"/>
</dbReference>